<evidence type="ECO:0000313" key="2">
    <source>
        <dbReference type="Proteomes" id="UP000054596"/>
    </source>
</evidence>
<name>A0A158DPZ1_9BURK</name>
<organism evidence="1 2">
    <name type="scientific">Caballeronia glebae</name>
    <dbReference type="NCBI Taxonomy" id="1777143"/>
    <lineage>
        <taxon>Bacteria</taxon>
        <taxon>Pseudomonadati</taxon>
        <taxon>Pseudomonadota</taxon>
        <taxon>Betaproteobacteria</taxon>
        <taxon>Burkholderiales</taxon>
        <taxon>Burkholderiaceae</taxon>
        <taxon>Caballeronia</taxon>
    </lineage>
</organism>
<reference evidence="1" key="1">
    <citation type="submission" date="2016-01" db="EMBL/GenBank/DDBJ databases">
        <authorList>
            <person name="Peeters C."/>
        </authorList>
    </citation>
    <scope>NUCLEOTIDE SEQUENCE [LARGE SCALE GENOMIC DNA]</scope>
    <source>
        <strain evidence="1">LMG 29325</strain>
    </source>
</reference>
<protein>
    <submittedName>
        <fullName evidence="1">Uncharacterized protein</fullName>
    </submittedName>
</protein>
<proteinExistence type="predicted"/>
<dbReference type="Proteomes" id="UP000054596">
    <property type="component" value="Unassembled WGS sequence"/>
</dbReference>
<gene>
    <name evidence="1" type="ORF">AWB82_06961</name>
</gene>
<sequence length="213" mass="23889">MDVARAVRMCGLDDVTEITDRAARFADCGVCQCGALTGVDRGDHGIGRDHFLAHENVVSAQILDEGRVLCLLGEPCGRNCNRYTRLQFDCDELLARGRGNAKRGIVIRDGENTFEVRKRIGRDEFRPPGRHSAALGLIFVVRCMFLRCLRRWGHGPFVAEADWSLRLEFRLLLKPQRIGAPNGCRAHVSIRVADTSNNVFGGSRRHRDSLRFT</sequence>
<comment type="caution">
    <text evidence="1">The sequence shown here is derived from an EMBL/GenBank/DDBJ whole genome shotgun (WGS) entry which is preliminary data.</text>
</comment>
<evidence type="ECO:0000313" key="1">
    <source>
        <dbReference type="EMBL" id="SAK95817.1"/>
    </source>
</evidence>
<dbReference type="EMBL" id="FCOJ02000101">
    <property type="protein sequence ID" value="SAK95817.1"/>
    <property type="molecule type" value="Genomic_DNA"/>
</dbReference>
<dbReference type="AlphaFoldDB" id="A0A158DPZ1"/>
<accession>A0A158DPZ1</accession>
<keyword evidence="2" id="KW-1185">Reference proteome</keyword>